<dbReference type="SUPFAM" id="SSF48013">
    <property type="entry name" value="NusB-like"/>
    <property type="match status" value="1"/>
</dbReference>
<evidence type="ECO:0000256" key="6">
    <source>
        <dbReference type="SAM" id="MobiDB-lite"/>
    </source>
</evidence>
<dbReference type="RefSeq" id="WP_425308997.1">
    <property type="nucleotide sequence ID" value="NZ_CP154795.1"/>
</dbReference>
<proteinExistence type="inferred from homology"/>
<evidence type="ECO:0000313" key="8">
    <source>
        <dbReference type="EMBL" id="XAN07532.1"/>
    </source>
</evidence>
<accession>A0ABZ3FRT5</accession>
<dbReference type="InterPro" id="IPR023267">
    <property type="entry name" value="RCMT"/>
</dbReference>
<dbReference type="Proteomes" id="UP001442841">
    <property type="component" value="Chromosome"/>
</dbReference>
<evidence type="ECO:0000256" key="4">
    <source>
        <dbReference type="ARBA" id="ARBA00022884"/>
    </source>
</evidence>
<dbReference type="EMBL" id="CP154795">
    <property type="protein sequence ID" value="XAN07532.1"/>
    <property type="molecule type" value="Genomic_DNA"/>
</dbReference>
<keyword evidence="9" id="KW-1185">Reference proteome</keyword>
<dbReference type="PROSITE" id="PS51686">
    <property type="entry name" value="SAM_MT_RSMB_NOP"/>
    <property type="match status" value="1"/>
</dbReference>
<feature type="region of interest" description="Disordered" evidence="6">
    <location>
        <begin position="1"/>
        <end position="49"/>
    </location>
</feature>
<dbReference type="SUPFAM" id="SSF53335">
    <property type="entry name" value="S-adenosyl-L-methionine-dependent methyltransferases"/>
    <property type="match status" value="1"/>
</dbReference>
<comment type="similarity">
    <text evidence="5">Belongs to the class I-like SAM-binding methyltransferase superfamily. RsmB/NOP family.</text>
</comment>
<evidence type="ECO:0000256" key="3">
    <source>
        <dbReference type="ARBA" id="ARBA00022691"/>
    </source>
</evidence>
<feature type="binding site" evidence="5">
    <location>
        <position position="371"/>
    </location>
    <ligand>
        <name>S-adenosyl-L-methionine</name>
        <dbReference type="ChEBI" id="CHEBI:59789"/>
    </ligand>
</feature>
<feature type="active site" description="Nucleophile" evidence="5">
    <location>
        <position position="424"/>
    </location>
</feature>
<dbReference type="InterPro" id="IPR006027">
    <property type="entry name" value="NusB_RsmB_TIM44"/>
</dbReference>
<dbReference type="InterPro" id="IPR001678">
    <property type="entry name" value="MeTrfase_RsmB-F_NOP2_dom"/>
</dbReference>
<keyword evidence="3 5" id="KW-0949">S-adenosyl-L-methionine</keyword>
<dbReference type="GO" id="GO:0008168">
    <property type="term" value="F:methyltransferase activity"/>
    <property type="evidence" value="ECO:0007669"/>
    <property type="project" value="UniProtKB-KW"/>
</dbReference>
<dbReference type="Pfam" id="PF01029">
    <property type="entry name" value="NusB"/>
    <property type="match status" value="1"/>
</dbReference>
<dbReference type="GO" id="GO:0032259">
    <property type="term" value="P:methylation"/>
    <property type="evidence" value="ECO:0007669"/>
    <property type="project" value="UniProtKB-KW"/>
</dbReference>
<dbReference type="PANTHER" id="PTHR22807:SF53">
    <property type="entry name" value="RIBOSOMAL RNA SMALL SUBUNIT METHYLTRANSFERASE B-RELATED"/>
    <property type="match status" value="1"/>
</dbReference>
<evidence type="ECO:0000256" key="5">
    <source>
        <dbReference type="PROSITE-ProRule" id="PRU01023"/>
    </source>
</evidence>
<dbReference type="EC" id="2.1.1.-" evidence="8"/>
<evidence type="ECO:0000259" key="7">
    <source>
        <dbReference type="PROSITE" id="PS51686"/>
    </source>
</evidence>
<feature type="domain" description="SAM-dependent MTase RsmB/NOP-type" evidence="7">
    <location>
        <begin position="201"/>
        <end position="472"/>
    </location>
</feature>
<dbReference type="Gene3D" id="3.40.50.150">
    <property type="entry name" value="Vaccinia Virus protein VP39"/>
    <property type="match status" value="1"/>
</dbReference>
<dbReference type="InterPro" id="IPR029063">
    <property type="entry name" value="SAM-dependent_MTases_sf"/>
</dbReference>
<feature type="binding site" evidence="5">
    <location>
        <position position="354"/>
    </location>
    <ligand>
        <name>S-adenosyl-L-methionine</name>
        <dbReference type="ChEBI" id="CHEBI:59789"/>
    </ligand>
</feature>
<evidence type="ECO:0000313" key="9">
    <source>
        <dbReference type="Proteomes" id="UP001442841"/>
    </source>
</evidence>
<organism evidence="8 9">
    <name type="scientific">Ammonicoccus fulvus</name>
    <dbReference type="NCBI Taxonomy" id="3138240"/>
    <lineage>
        <taxon>Bacteria</taxon>
        <taxon>Bacillati</taxon>
        <taxon>Actinomycetota</taxon>
        <taxon>Actinomycetes</taxon>
        <taxon>Propionibacteriales</taxon>
        <taxon>Propionibacteriaceae</taxon>
        <taxon>Ammonicoccus</taxon>
    </lineage>
</organism>
<dbReference type="PRINTS" id="PR02008">
    <property type="entry name" value="RCMTFAMILY"/>
</dbReference>
<keyword evidence="1 5" id="KW-0489">Methyltransferase</keyword>
<evidence type="ECO:0000256" key="1">
    <source>
        <dbReference type="ARBA" id="ARBA00022603"/>
    </source>
</evidence>
<feature type="binding site" evidence="5">
    <location>
        <position position="326"/>
    </location>
    <ligand>
        <name>S-adenosyl-L-methionine</name>
        <dbReference type="ChEBI" id="CHEBI:59789"/>
    </ligand>
</feature>
<name>A0ABZ3FRT5_9ACTN</name>
<sequence>MTPADGRPGRDNNRTNPGNPGKRGGPSAGSARRGSRPRGRNRRRPVDPARRAAFDALRAVTAHDAYANLAGPALFTERQLSTRDAAFATELLNGTARLMGTYDRIIEAAGGRKLSTLQAAIIDILRLSAHQLLSMRVPSHAAVAASVDLAGAAVGEHATGLVYAITRRIDAHDLAGWIENLSEGLDATDALALRTHHPRWIVDAYAEVLPAAEVEAALQANNEPPITTLAVRPGLTTVADLIDEGATAHPDLPTAATIAGSPRRLAAVREGRAGVQDPGSQRVALRLADTGAPEGPWLDLCAGPGGKAALLAGLAIEQGQRLYAAELQPHRAVLVAQALRAYAGPHAPVVVAADGTRPAWRPNHFARVMADVPCTGLGALRRRPEARWRKSEQALDSLVDLQRRLLTTAIESTTPGGVVAYVTCSPHRRETSEVVNTVLADRPDAERLGPDTQLWPHRDGTDAMFQALLRRR</sequence>
<feature type="binding site" evidence="5">
    <location>
        <begin position="301"/>
        <end position="307"/>
    </location>
    <ligand>
        <name>S-adenosyl-L-methionine</name>
        <dbReference type="ChEBI" id="CHEBI:59789"/>
    </ligand>
</feature>
<reference evidence="8 9" key="1">
    <citation type="submission" date="2024-04" db="EMBL/GenBank/DDBJ databases">
        <title>Isolation of an actinomycete strain from pig manure.</title>
        <authorList>
            <person name="Gong T."/>
            <person name="Yu Z."/>
            <person name="An M."/>
            <person name="Wei C."/>
            <person name="Yang W."/>
            <person name="Liu L."/>
        </authorList>
    </citation>
    <scope>NUCLEOTIDE SEQUENCE [LARGE SCALE GENOMIC DNA]</scope>
    <source>
        <strain evidence="8 9">ZF39</strain>
    </source>
</reference>
<feature type="compositionally biased region" description="Basic residues" evidence="6">
    <location>
        <begin position="33"/>
        <end position="43"/>
    </location>
</feature>
<keyword evidence="2 5" id="KW-0808">Transferase</keyword>
<dbReference type="InterPro" id="IPR035926">
    <property type="entry name" value="NusB-like_sf"/>
</dbReference>
<evidence type="ECO:0000256" key="2">
    <source>
        <dbReference type="ARBA" id="ARBA00022679"/>
    </source>
</evidence>
<keyword evidence="4 5" id="KW-0694">RNA-binding</keyword>
<dbReference type="PANTHER" id="PTHR22807">
    <property type="entry name" value="NOP2 YEAST -RELATED NOL1/NOP2/FMU SUN DOMAIN-CONTAINING"/>
    <property type="match status" value="1"/>
</dbReference>
<gene>
    <name evidence="8" type="ORF">AADG42_09570</name>
</gene>
<dbReference type="InterPro" id="IPR049560">
    <property type="entry name" value="MeTrfase_RsmB-F_NOP2_cat"/>
</dbReference>
<dbReference type="Pfam" id="PF01189">
    <property type="entry name" value="Methyltr_RsmB-F"/>
    <property type="match status" value="1"/>
</dbReference>
<protein>
    <submittedName>
        <fullName evidence="8">RsmB/NOP family class I SAM-dependent RNA methyltransferase</fullName>
        <ecNumber evidence="8">2.1.1.-</ecNumber>
    </submittedName>
</protein>
<dbReference type="Gene3D" id="1.10.940.10">
    <property type="entry name" value="NusB-like"/>
    <property type="match status" value="1"/>
</dbReference>